<keyword evidence="1" id="KW-0812">Transmembrane</keyword>
<evidence type="ECO:0000259" key="2">
    <source>
        <dbReference type="SMART" id="SM00460"/>
    </source>
</evidence>
<dbReference type="Proteomes" id="UP001500851">
    <property type="component" value="Unassembled WGS sequence"/>
</dbReference>
<dbReference type="RefSeq" id="WP_344032571.1">
    <property type="nucleotide sequence ID" value="NZ_BAAAOB010000003.1"/>
</dbReference>
<dbReference type="InterPro" id="IPR018929">
    <property type="entry name" value="DUF2510"/>
</dbReference>
<gene>
    <name evidence="3" type="ORF">GCM10009768_24210</name>
</gene>
<organism evidence="3 4">
    <name type="scientific">Leucobacter iarius</name>
    <dbReference type="NCBI Taxonomy" id="333963"/>
    <lineage>
        <taxon>Bacteria</taxon>
        <taxon>Bacillati</taxon>
        <taxon>Actinomycetota</taxon>
        <taxon>Actinomycetes</taxon>
        <taxon>Micrococcales</taxon>
        <taxon>Microbacteriaceae</taxon>
        <taxon>Leucobacter</taxon>
    </lineage>
</organism>
<evidence type="ECO:0000313" key="3">
    <source>
        <dbReference type="EMBL" id="GAA1794260.1"/>
    </source>
</evidence>
<dbReference type="SMART" id="SM00460">
    <property type="entry name" value="TGc"/>
    <property type="match status" value="1"/>
</dbReference>
<dbReference type="PANTHER" id="PTHR46333:SF2">
    <property type="entry name" value="CYTOKINESIS PROTEIN 3"/>
    <property type="match status" value="1"/>
</dbReference>
<evidence type="ECO:0000313" key="4">
    <source>
        <dbReference type="Proteomes" id="UP001500851"/>
    </source>
</evidence>
<feature type="transmembrane region" description="Helical" evidence="1">
    <location>
        <begin position="71"/>
        <end position="93"/>
    </location>
</feature>
<dbReference type="SUPFAM" id="SSF54001">
    <property type="entry name" value="Cysteine proteinases"/>
    <property type="match status" value="1"/>
</dbReference>
<dbReference type="InterPro" id="IPR038765">
    <property type="entry name" value="Papain-like_cys_pep_sf"/>
</dbReference>
<dbReference type="Pfam" id="PF01841">
    <property type="entry name" value="Transglut_core"/>
    <property type="match status" value="1"/>
</dbReference>
<dbReference type="EMBL" id="BAAAOB010000003">
    <property type="protein sequence ID" value="GAA1794260.1"/>
    <property type="molecule type" value="Genomic_DNA"/>
</dbReference>
<keyword evidence="1" id="KW-0472">Membrane</keyword>
<dbReference type="PANTHER" id="PTHR46333">
    <property type="entry name" value="CYTOKINESIS PROTEIN 3"/>
    <property type="match status" value="1"/>
</dbReference>
<feature type="domain" description="Transglutaminase-like" evidence="2">
    <location>
        <begin position="655"/>
        <end position="712"/>
    </location>
</feature>
<sequence length="754" mass="81124">MTEQPAPGWYPDPIDSGLQRWWDGGNWTDHVHPAGTARLTAGADDSVRAAVPTQAAPGLPGRRPRKKLRTLAIVAGAVAIVLALSGGALFVMIRTVLGSQIELSTDAEAVPGREFAMTDPIENVASNTAFSFPADYDFASRQKEDGDFAWAFELFLDPTLTVPTGVWVSQSKTSGGLEIRPSDSTFALMAEGGGSVDLMSQGTNSNDWGLHPEYYLVRHIDEHGEKLKKPVVTKISTRAPGIEAPGVRATVDRKTGSIELSWTPVEGATEYIVVGSSALQSGEDSSPGRHYEALAKTSGTSWSSKDDTDSIFEERQNAHLAIFDGLSADEILKTGRTEPLGTLTQSGYQWGVIASNGRDRSRIATADLGGMLEALPYETAKTAMGGQYLIVDRSSLNELPKRFSFTSLDGRTRETRAFIPEGGIARNPDDPDQLEFTIVGVGTKLEWKTSWLDPDPGFDAEAFRTAYNAKAAAAAPPTGGEAVLVRSIEQAKSDAKPVSNAPKTEYPVYGSNDYVKYIAGHMILGDTFIDVTRYADAPGAQTVTDAVQEARAQNPYVIDVVGFDDMSERVDDRTLLRVDYGMQADERKRIQASIKRGVDQTLSSVVTAGMSDRDKAVALNDWLAAHTVYDGAARDALEAGKGLEGFEYAWRADGVFEKGRVVCGGYAVTYNALMNAAGVPTVYVAGDVLSAGPHAWNKVKIDGAWYAVDTTWNDSASGANRYLLIPDSGFTGTATRVEDSSWVRDDLLPSFAAK</sequence>
<name>A0ABN2LQS8_9MICO</name>
<keyword evidence="4" id="KW-1185">Reference proteome</keyword>
<dbReference type="InterPro" id="IPR052557">
    <property type="entry name" value="CAP/Cytokinesis_protein"/>
</dbReference>
<reference evidence="3 4" key="1">
    <citation type="journal article" date="2019" name="Int. J. Syst. Evol. Microbiol.">
        <title>The Global Catalogue of Microorganisms (GCM) 10K type strain sequencing project: providing services to taxonomists for standard genome sequencing and annotation.</title>
        <authorList>
            <consortium name="The Broad Institute Genomics Platform"/>
            <consortium name="The Broad Institute Genome Sequencing Center for Infectious Disease"/>
            <person name="Wu L."/>
            <person name="Ma J."/>
        </authorList>
    </citation>
    <scope>NUCLEOTIDE SEQUENCE [LARGE SCALE GENOMIC DNA]</scope>
    <source>
        <strain evidence="3 4">JCM 14736</strain>
    </source>
</reference>
<keyword evidence="1" id="KW-1133">Transmembrane helix</keyword>
<proteinExistence type="predicted"/>
<dbReference type="Gene3D" id="3.10.620.30">
    <property type="match status" value="1"/>
</dbReference>
<dbReference type="InterPro" id="IPR002931">
    <property type="entry name" value="Transglutaminase-like"/>
</dbReference>
<protein>
    <recommendedName>
        <fullName evidence="2">Transglutaminase-like domain-containing protein</fullName>
    </recommendedName>
</protein>
<dbReference type="Pfam" id="PF10708">
    <property type="entry name" value="DUF2510"/>
    <property type="match status" value="1"/>
</dbReference>
<accession>A0ABN2LQS8</accession>
<comment type="caution">
    <text evidence="3">The sequence shown here is derived from an EMBL/GenBank/DDBJ whole genome shotgun (WGS) entry which is preliminary data.</text>
</comment>
<evidence type="ECO:0000256" key="1">
    <source>
        <dbReference type="SAM" id="Phobius"/>
    </source>
</evidence>